<proteinExistence type="predicted"/>
<evidence type="ECO:0000313" key="1">
    <source>
        <dbReference type="EMBL" id="ELW67400.1"/>
    </source>
</evidence>
<protein>
    <submittedName>
        <fullName evidence="1">Uncharacterized protein</fullName>
    </submittedName>
</protein>
<name>L9KWU3_TUPCH</name>
<evidence type="ECO:0000313" key="2">
    <source>
        <dbReference type="Proteomes" id="UP000011518"/>
    </source>
</evidence>
<accession>L9KWU3</accession>
<gene>
    <name evidence="1" type="ORF">TREES_T100014625</name>
</gene>
<dbReference type="EMBL" id="KB320617">
    <property type="protein sequence ID" value="ELW67400.1"/>
    <property type="molecule type" value="Genomic_DNA"/>
</dbReference>
<organism evidence="1 2">
    <name type="scientific">Tupaia chinensis</name>
    <name type="common">Chinese tree shrew</name>
    <name type="synonym">Tupaia belangeri chinensis</name>
    <dbReference type="NCBI Taxonomy" id="246437"/>
    <lineage>
        <taxon>Eukaryota</taxon>
        <taxon>Metazoa</taxon>
        <taxon>Chordata</taxon>
        <taxon>Craniata</taxon>
        <taxon>Vertebrata</taxon>
        <taxon>Euteleostomi</taxon>
        <taxon>Mammalia</taxon>
        <taxon>Eutheria</taxon>
        <taxon>Euarchontoglires</taxon>
        <taxon>Scandentia</taxon>
        <taxon>Tupaiidae</taxon>
        <taxon>Tupaia</taxon>
    </lineage>
</organism>
<keyword evidence="2" id="KW-1185">Reference proteome</keyword>
<dbReference type="AlphaFoldDB" id="L9KWU3"/>
<reference evidence="2" key="2">
    <citation type="journal article" date="2013" name="Nat. Commun.">
        <title>Genome of the Chinese tree shrew.</title>
        <authorList>
            <person name="Fan Y."/>
            <person name="Huang Z.Y."/>
            <person name="Cao C.C."/>
            <person name="Chen C.S."/>
            <person name="Chen Y.X."/>
            <person name="Fan D.D."/>
            <person name="He J."/>
            <person name="Hou H.L."/>
            <person name="Hu L."/>
            <person name="Hu X.T."/>
            <person name="Jiang X.T."/>
            <person name="Lai R."/>
            <person name="Lang Y.S."/>
            <person name="Liang B."/>
            <person name="Liao S.G."/>
            <person name="Mu D."/>
            <person name="Ma Y.Y."/>
            <person name="Niu Y.Y."/>
            <person name="Sun X.Q."/>
            <person name="Xia J.Q."/>
            <person name="Xiao J."/>
            <person name="Xiong Z.Q."/>
            <person name="Xu L."/>
            <person name="Yang L."/>
            <person name="Zhang Y."/>
            <person name="Zhao W."/>
            <person name="Zhao X.D."/>
            <person name="Zheng Y.T."/>
            <person name="Zhou J.M."/>
            <person name="Zhu Y.B."/>
            <person name="Zhang G.J."/>
            <person name="Wang J."/>
            <person name="Yao Y.G."/>
        </authorList>
    </citation>
    <scope>NUCLEOTIDE SEQUENCE [LARGE SCALE GENOMIC DNA]</scope>
</reference>
<dbReference type="InParanoid" id="L9KWU3"/>
<reference evidence="2" key="1">
    <citation type="submission" date="2012-07" db="EMBL/GenBank/DDBJ databases">
        <title>Genome of the Chinese tree shrew, a rising model animal genetically related to primates.</title>
        <authorList>
            <person name="Zhang G."/>
            <person name="Fan Y."/>
            <person name="Yao Y."/>
            <person name="Huang Z."/>
        </authorList>
    </citation>
    <scope>NUCLEOTIDE SEQUENCE [LARGE SCALE GENOMIC DNA]</scope>
</reference>
<dbReference type="Proteomes" id="UP000011518">
    <property type="component" value="Unassembled WGS sequence"/>
</dbReference>
<sequence length="118" mass="12271">MHRSLLRPEAEAPGSVTSSAAKWNRAVLRSAVPRIGILDHGAQVALTQPPLCPSAATRVTDLLSAERKLEGWGPVTADLRPSGDGIVCLSSPHRNHLTVEALTHGASHAGAGAWAQCG</sequence>